<evidence type="ECO:0000256" key="8">
    <source>
        <dbReference type="ARBA" id="ARBA00023141"/>
    </source>
</evidence>
<evidence type="ECO:0000256" key="9">
    <source>
        <dbReference type="ARBA" id="ARBA00023235"/>
    </source>
</evidence>
<evidence type="ECO:0000256" key="6">
    <source>
        <dbReference type="ARBA" id="ARBA00022605"/>
    </source>
</evidence>
<dbReference type="InterPro" id="IPR044643">
    <property type="entry name" value="TrpF_fam"/>
</dbReference>
<evidence type="ECO:0000259" key="11">
    <source>
        <dbReference type="Pfam" id="PF00697"/>
    </source>
</evidence>
<evidence type="ECO:0000256" key="3">
    <source>
        <dbReference type="ARBA" id="ARBA00007571"/>
    </source>
</evidence>
<dbReference type="GO" id="GO:0000162">
    <property type="term" value="P:L-tryptophan biosynthetic process"/>
    <property type="evidence" value="ECO:0007669"/>
    <property type="project" value="UniProtKB-UniRule"/>
</dbReference>
<evidence type="ECO:0000256" key="2">
    <source>
        <dbReference type="ARBA" id="ARBA00004664"/>
    </source>
</evidence>
<accession>A0A501PNW4</accession>
<dbReference type="Proteomes" id="UP000319148">
    <property type="component" value="Unassembled WGS sequence"/>
</dbReference>
<dbReference type="PANTHER" id="PTHR42894">
    <property type="entry name" value="N-(5'-PHOSPHORIBOSYL)ANTHRANILATE ISOMERASE"/>
    <property type="match status" value="1"/>
</dbReference>
<evidence type="ECO:0000313" key="13">
    <source>
        <dbReference type="Proteomes" id="UP000319148"/>
    </source>
</evidence>
<feature type="domain" description="N-(5'phosphoribosyl) anthranilate isomerase (PRAI)" evidence="11">
    <location>
        <begin position="5"/>
        <end position="210"/>
    </location>
</feature>
<dbReference type="SUPFAM" id="SSF51366">
    <property type="entry name" value="Ribulose-phoshate binding barrel"/>
    <property type="match status" value="1"/>
</dbReference>
<dbReference type="RefSeq" id="WP_139939634.1">
    <property type="nucleotide sequence ID" value="NZ_JBHSYP010000003.1"/>
</dbReference>
<comment type="catalytic activity">
    <reaction evidence="1 10">
        <text>N-(5-phospho-beta-D-ribosyl)anthranilate = 1-(2-carboxyphenylamino)-1-deoxy-D-ribulose 5-phosphate</text>
        <dbReference type="Rhea" id="RHEA:21540"/>
        <dbReference type="ChEBI" id="CHEBI:18277"/>
        <dbReference type="ChEBI" id="CHEBI:58613"/>
        <dbReference type="EC" id="5.3.1.24"/>
    </reaction>
</comment>
<keyword evidence="9 10" id="KW-0413">Isomerase</keyword>
<gene>
    <name evidence="10" type="primary">trpF</name>
    <name evidence="12" type="ORF">FIV46_06460</name>
</gene>
<dbReference type="HAMAP" id="MF_00135">
    <property type="entry name" value="PRAI"/>
    <property type="match status" value="1"/>
</dbReference>
<evidence type="ECO:0000313" key="12">
    <source>
        <dbReference type="EMBL" id="TPD61848.1"/>
    </source>
</evidence>
<dbReference type="Pfam" id="PF00697">
    <property type="entry name" value="PRAI"/>
    <property type="match status" value="1"/>
</dbReference>
<proteinExistence type="inferred from homology"/>
<comment type="similarity">
    <text evidence="3 10">Belongs to the TrpF family.</text>
</comment>
<sequence length="216" mass="23133">MAVAVKICGLSTPESVKAAIDHGAAYVGFVFFPPSPRNISAVQAGELAQLVPAGVKKVGVFVDPEDSLLEDVLREADLDILQLHGSESPARVQDIKQKFGRPVMKAIAVAGTEDIERAKSYESVTDMLLFDAKAPKNLENALPGGNGLIFDWELIRKADWSVPWMLSGGLEADNVTDAIATSGAEMVDVSSGVEIRPGEKDIEKIKAFIKATENKD</sequence>
<dbReference type="GO" id="GO:0004640">
    <property type="term" value="F:phosphoribosylanthranilate isomerase activity"/>
    <property type="evidence" value="ECO:0007669"/>
    <property type="project" value="UniProtKB-UniRule"/>
</dbReference>
<evidence type="ECO:0000256" key="5">
    <source>
        <dbReference type="ARBA" id="ARBA00022272"/>
    </source>
</evidence>
<dbReference type="InterPro" id="IPR011060">
    <property type="entry name" value="RibuloseP-bd_barrel"/>
</dbReference>
<evidence type="ECO:0000256" key="1">
    <source>
        <dbReference type="ARBA" id="ARBA00001164"/>
    </source>
</evidence>
<keyword evidence="8 10" id="KW-0057">Aromatic amino acid biosynthesis</keyword>
<dbReference type="InterPro" id="IPR013785">
    <property type="entry name" value="Aldolase_TIM"/>
</dbReference>
<keyword evidence="7 10" id="KW-0822">Tryptophan biosynthesis</keyword>
<comment type="pathway">
    <text evidence="2 10">Amino-acid biosynthesis; L-tryptophan biosynthesis; L-tryptophan from chorismate: step 3/5.</text>
</comment>
<dbReference type="AlphaFoldDB" id="A0A501PNW4"/>
<organism evidence="12 13">
    <name type="scientific">Emcibacter nanhaiensis</name>
    <dbReference type="NCBI Taxonomy" id="1505037"/>
    <lineage>
        <taxon>Bacteria</taxon>
        <taxon>Pseudomonadati</taxon>
        <taxon>Pseudomonadota</taxon>
        <taxon>Alphaproteobacteria</taxon>
        <taxon>Emcibacterales</taxon>
        <taxon>Emcibacteraceae</taxon>
        <taxon>Emcibacter</taxon>
    </lineage>
</organism>
<name>A0A501PNW4_9PROT</name>
<dbReference type="UniPathway" id="UPA00035">
    <property type="reaction ID" value="UER00042"/>
</dbReference>
<dbReference type="EMBL" id="VFIY01000005">
    <property type="protein sequence ID" value="TPD61848.1"/>
    <property type="molecule type" value="Genomic_DNA"/>
</dbReference>
<dbReference type="Gene3D" id="3.20.20.70">
    <property type="entry name" value="Aldolase class I"/>
    <property type="match status" value="1"/>
</dbReference>
<dbReference type="NCBIfam" id="NF002295">
    <property type="entry name" value="PRK01222.1-1"/>
    <property type="match status" value="1"/>
</dbReference>
<keyword evidence="6 10" id="KW-0028">Amino-acid biosynthesis</keyword>
<dbReference type="EC" id="5.3.1.24" evidence="4 10"/>
<dbReference type="InterPro" id="IPR001240">
    <property type="entry name" value="PRAI_dom"/>
</dbReference>
<evidence type="ECO:0000256" key="4">
    <source>
        <dbReference type="ARBA" id="ARBA00012572"/>
    </source>
</evidence>
<dbReference type="OrthoDB" id="9796196at2"/>
<protein>
    <recommendedName>
        <fullName evidence="5 10">N-(5'-phosphoribosyl)anthranilate isomerase</fullName>
        <shortName evidence="10">PRAI</shortName>
        <ecNumber evidence="4 10">5.3.1.24</ecNumber>
    </recommendedName>
</protein>
<dbReference type="FunFam" id="3.20.20.70:FF:000075">
    <property type="entry name" value="Tryptophan biosynthesis protein TRP1"/>
    <property type="match status" value="1"/>
</dbReference>
<evidence type="ECO:0000256" key="10">
    <source>
        <dbReference type="HAMAP-Rule" id="MF_00135"/>
    </source>
</evidence>
<dbReference type="PANTHER" id="PTHR42894:SF1">
    <property type="entry name" value="N-(5'-PHOSPHORIBOSYL)ANTHRANILATE ISOMERASE"/>
    <property type="match status" value="1"/>
</dbReference>
<comment type="caution">
    <text evidence="12">The sequence shown here is derived from an EMBL/GenBank/DDBJ whole genome shotgun (WGS) entry which is preliminary data.</text>
</comment>
<reference evidence="13" key="1">
    <citation type="submission" date="2019-06" db="EMBL/GenBank/DDBJ databases">
        <title>The complete genome of Emcibacter congregatus ZYLT.</title>
        <authorList>
            <person name="Zhao Z."/>
        </authorList>
    </citation>
    <scope>NUCLEOTIDE SEQUENCE [LARGE SCALE GENOMIC DNA]</scope>
    <source>
        <strain evidence="13">MCCC 1A06723</strain>
    </source>
</reference>
<keyword evidence="13" id="KW-1185">Reference proteome</keyword>
<dbReference type="CDD" id="cd00405">
    <property type="entry name" value="PRAI"/>
    <property type="match status" value="1"/>
</dbReference>
<evidence type="ECO:0000256" key="7">
    <source>
        <dbReference type="ARBA" id="ARBA00022822"/>
    </source>
</evidence>